<reference evidence="2" key="1">
    <citation type="journal article" date="2012" name="Nat. Biotechnol.">
        <title>Reference genome sequence of the model plant Setaria.</title>
        <authorList>
            <person name="Bennetzen J.L."/>
            <person name="Schmutz J."/>
            <person name="Wang H."/>
            <person name="Percifield R."/>
            <person name="Hawkins J."/>
            <person name="Pontaroli A.C."/>
            <person name="Estep M."/>
            <person name="Feng L."/>
            <person name="Vaughn J.N."/>
            <person name="Grimwood J."/>
            <person name="Jenkins J."/>
            <person name="Barry K."/>
            <person name="Lindquist E."/>
            <person name="Hellsten U."/>
            <person name="Deshpande S."/>
            <person name="Wang X."/>
            <person name="Wu X."/>
            <person name="Mitros T."/>
            <person name="Triplett J."/>
            <person name="Yang X."/>
            <person name="Ye C.Y."/>
            <person name="Mauro-Herrera M."/>
            <person name="Wang L."/>
            <person name="Li P."/>
            <person name="Sharma M."/>
            <person name="Sharma R."/>
            <person name="Ronald P.C."/>
            <person name="Panaud O."/>
            <person name="Kellogg E.A."/>
            <person name="Brutnell T.P."/>
            <person name="Doust A.N."/>
            <person name="Tuskan G.A."/>
            <person name="Rokhsar D."/>
            <person name="Devos K.M."/>
        </authorList>
    </citation>
    <scope>NUCLEOTIDE SEQUENCE [LARGE SCALE GENOMIC DNA]</scope>
    <source>
        <strain evidence="2">cv. Yugu1</strain>
    </source>
</reference>
<sequence length="58" mass="6368">MGRTPTKQHPSVLVVSRATEHLSFPCHGRAVMCSRLKLAAWCKANLKKDFTGSLENAS</sequence>
<dbReference type="Proteomes" id="UP000004995">
    <property type="component" value="Unassembled WGS sequence"/>
</dbReference>
<protein>
    <submittedName>
        <fullName evidence="1">Uncharacterized protein</fullName>
    </submittedName>
</protein>
<dbReference type="EnsemblPlants" id="KQL16907">
    <property type="protein sequence ID" value="KQL16907"/>
    <property type="gene ID" value="SETIT_023966mg"/>
</dbReference>
<evidence type="ECO:0000313" key="1">
    <source>
        <dbReference type="EnsemblPlants" id="KQL16907"/>
    </source>
</evidence>
<name>K3ZBP5_SETIT</name>
<proteinExistence type="predicted"/>
<dbReference type="AlphaFoldDB" id="K3ZBP5"/>
<dbReference type="InParanoid" id="K3ZBP5"/>
<dbReference type="EMBL" id="AGNK02002086">
    <property type="status" value="NOT_ANNOTATED_CDS"/>
    <property type="molecule type" value="Genomic_DNA"/>
</dbReference>
<keyword evidence="2" id="KW-1185">Reference proteome</keyword>
<accession>K3ZBP5</accession>
<organism evidence="1 2">
    <name type="scientific">Setaria italica</name>
    <name type="common">Foxtail millet</name>
    <name type="synonym">Panicum italicum</name>
    <dbReference type="NCBI Taxonomy" id="4555"/>
    <lineage>
        <taxon>Eukaryota</taxon>
        <taxon>Viridiplantae</taxon>
        <taxon>Streptophyta</taxon>
        <taxon>Embryophyta</taxon>
        <taxon>Tracheophyta</taxon>
        <taxon>Spermatophyta</taxon>
        <taxon>Magnoliopsida</taxon>
        <taxon>Liliopsida</taxon>
        <taxon>Poales</taxon>
        <taxon>Poaceae</taxon>
        <taxon>PACMAD clade</taxon>
        <taxon>Panicoideae</taxon>
        <taxon>Panicodae</taxon>
        <taxon>Paniceae</taxon>
        <taxon>Cenchrinae</taxon>
        <taxon>Setaria</taxon>
    </lineage>
</organism>
<dbReference type="Gramene" id="KQL16907">
    <property type="protein sequence ID" value="KQL16907"/>
    <property type="gene ID" value="SETIT_023966mg"/>
</dbReference>
<reference evidence="1" key="2">
    <citation type="submission" date="2018-08" db="UniProtKB">
        <authorList>
            <consortium name="EnsemblPlants"/>
        </authorList>
    </citation>
    <scope>IDENTIFICATION</scope>
    <source>
        <strain evidence="1">Yugu1</strain>
    </source>
</reference>
<evidence type="ECO:0000313" key="2">
    <source>
        <dbReference type="Proteomes" id="UP000004995"/>
    </source>
</evidence>
<dbReference type="HOGENOM" id="CLU_2982673_0_0_1"/>